<gene>
    <name evidence="2" type="ORF">I2F25_09430</name>
</gene>
<keyword evidence="3" id="KW-1185">Reference proteome</keyword>
<keyword evidence="1" id="KW-0472">Membrane</keyword>
<accession>A0ABU6DUW1</accession>
<name>A0ABU6DUW1_9GAMM</name>
<comment type="caution">
    <text evidence="2">The sequence shown here is derived from an EMBL/GenBank/DDBJ whole genome shotgun (WGS) entry which is preliminary data.</text>
</comment>
<evidence type="ECO:0000313" key="3">
    <source>
        <dbReference type="Proteomes" id="UP001339883"/>
    </source>
</evidence>
<dbReference type="Proteomes" id="UP001339883">
    <property type="component" value="Unassembled WGS sequence"/>
</dbReference>
<feature type="transmembrane region" description="Helical" evidence="1">
    <location>
        <begin position="12"/>
        <end position="30"/>
    </location>
</feature>
<organism evidence="2 3">
    <name type="scientific">Acinetobacter pollinis</name>
    <dbReference type="NCBI Taxonomy" id="2605270"/>
    <lineage>
        <taxon>Bacteria</taxon>
        <taxon>Pseudomonadati</taxon>
        <taxon>Pseudomonadota</taxon>
        <taxon>Gammaproteobacteria</taxon>
        <taxon>Moraxellales</taxon>
        <taxon>Moraxellaceae</taxon>
        <taxon>Acinetobacter</taxon>
    </lineage>
</organism>
<reference evidence="2 3" key="1">
    <citation type="submission" date="2019-08" db="EMBL/GenBank/DDBJ databases">
        <title>Five species of Acinetobacter isolated from floral nectar and animal pollinators.</title>
        <authorList>
            <person name="Hendry T.A."/>
        </authorList>
    </citation>
    <scope>NUCLEOTIDE SEQUENCE [LARGE SCALE GENOMIC DNA]</scope>
    <source>
        <strain evidence="2 3">MD18.27</strain>
    </source>
</reference>
<dbReference type="InterPro" id="IPR032124">
    <property type="entry name" value="Phage_F116_holin"/>
</dbReference>
<keyword evidence="1" id="KW-1133">Transmembrane helix</keyword>
<protein>
    <recommendedName>
        <fullName evidence="4">Holin</fullName>
    </recommendedName>
</protein>
<evidence type="ECO:0000313" key="2">
    <source>
        <dbReference type="EMBL" id="MEB5477261.1"/>
    </source>
</evidence>
<proteinExistence type="predicted"/>
<dbReference type="EMBL" id="VTDN01000007">
    <property type="protein sequence ID" value="MEB5477261.1"/>
    <property type="molecule type" value="Genomic_DNA"/>
</dbReference>
<keyword evidence="1" id="KW-0812">Transmembrane</keyword>
<evidence type="ECO:0000256" key="1">
    <source>
        <dbReference type="SAM" id="Phobius"/>
    </source>
</evidence>
<evidence type="ECO:0008006" key="4">
    <source>
        <dbReference type="Google" id="ProtNLM"/>
    </source>
</evidence>
<feature type="transmembrane region" description="Helical" evidence="1">
    <location>
        <begin position="36"/>
        <end position="55"/>
    </location>
</feature>
<sequence length="82" mass="9237">MREQIENTQAMVASKTATYVGSSAGALSAWLGSLDWAFWTSLLIGVSGFLMQLYFTRKKDRREQVEHLERLKQIRGGAANEE</sequence>
<dbReference type="Pfam" id="PF16082">
    <property type="entry name" value="Phage_holin_2_4"/>
    <property type="match status" value="1"/>
</dbReference>
<dbReference type="RefSeq" id="WP_325775634.1">
    <property type="nucleotide sequence ID" value="NZ_VTDN01000007.1"/>
</dbReference>